<organism evidence="1 2">
    <name type="scientific">Mycena rosella</name>
    <name type="common">Pink bonnet</name>
    <name type="synonym">Agaricus rosellus</name>
    <dbReference type="NCBI Taxonomy" id="1033263"/>
    <lineage>
        <taxon>Eukaryota</taxon>
        <taxon>Fungi</taxon>
        <taxon>Dikarya</taxon>
        <taxon>Basidiomycota</taxon>
        <taxon>Agaricomycotina</taxon>
        <taxon>Agaricomycetes</taxon>
        <taxon>Agaricomycetidae</taxon>
        <taxon>Agaricales</taxon>
        <taxon>Marasmiineae</taxon>
        <taxon>Mycenaceae</taxon>
        <taxon>Mycena</taxon>
    </lineage>
</organism>
<keyword evidence="2" id="KW-1185">Reference proteome</keyword>
<gene>
    <name evidence="1" type="ORF">B0H17DRAFT_1128351</name>
</gene>
<dbReference type="Proteomes" id="UP001221757">
    <property type="component" value="Unassembled WGS sequence"/>
</dbReference>
<protein>
    <submittedName>
        <fullName evidence="1">Uncharacterized protein</fullName>
    </submittedName>
</protein>
<sequence length="286" mass="31362">MPSIPSLPRFLTILGCSAYHNILSSRRANDITERNIISSSAASKSLLILLQLSTLSPSAAKSRLELYVILACDEGTFPNRTHSTSSPVPTDLATAPCPAPPRPPTQDCNSHTMCTQNFTSFHSTDDPGGACSKLSRGSWAHRGLKDSMRHPIPLRAIRFASVPSEGSTSYSRSGLTRSRTVRNLRPGIQQRATGGVDVNVSQKGQSFCHAGSRTCVQLSPHPRDPELDSEVRNQDSIALARQGQDGEVWINVSNFKFELVPVSSDRLGRRNFNAVAWRRRSERWAL</sequence>
<evidence type="ECO:0000313" key="1">
    <source>
        <dbReference type="EMBL" id="KAJ7701576.1"/>
    </source>
</evidence>
<dbReference type="AlphaFoldDB" id="A0AAD7DXT9"/>
<name>A0AAD7DXT9_MYCRO</name>
<comment type="caution">
    <text evidence="1">The sequence shown here is derived from an EMBL/GenBank/DDBJ whole genome shotgun (WGS) entry which is preliminary data.</text>
</comment>
<accession>A0AAD7DXT9</accession>
<reference evidence="1" key="1">
    <citation type="submission" date="2023-03" db="EMBL/GenBank/DDBJ databases">
        <title>Massive genome expansion in bonnet fungi (Mycena s.s.) driven by repeated elements and novel gene families across ecological guilds.</title>
        <authorList>
            <consortium name="Lawrence Berkeley National Laboratory"/>
            <person name="Harder C.B."/>
            <person name="Miyauchi S."/>
            <person name="Viragh M."/>
            <person name="Kuo A."/>
            <person name="Thoen E."/>
            <person name="Andreopoulos B."/>
            <person name="Lu D."/>
            <person name="Skrede I."/>
            <person name="Drula E."/>
            <person name="Henrissat B."/>
            <person name="Morin E."/>
            <person name="Kohler A."/>
            <person name="Barry K."/>
            <person name="LaButti K."/>
            <person name="Morin E."/>
            <person name="Salamov A."/>
            <person name="Lipzen A."/>
            <person name="Mereny Z."/>
            <person name="Hegedus B."/>
            <person name="Baldrian P."/>
            <person name="Stursova M."/>
            <person name="Weitz H."/>
            <person name="Taylor A."/>
            <person name="Grigoriev I.V."/>
            <person name="Nagy L.G."/>
            <person name="Martin F."/>
            <person name="Kauserud H."/>
        </authorList>
    </citation>
    <scope>NUCLEOTIDE SEQUENCE</scope>
    <source>
        <strain evidence="1">CBHHK067</strain>
    </source>
</reference>
<proteinExistence type="predicted"/>
<evidence type="ECO:0000313" key="2">
    <source>
        <dbReference type="Proteomes" id="UP001221757"/>
    </source>
</evidence>
<dbReference type="EMBL" id="JARKIE010000017">
    <property type="protein sequence ID" value="KAJ7701576.1"/>
    <property type="molecule type" value="Genomic_DNA"/>
</dbReference>